<gene>
    <name evidence="5" type="ORF">TrCOL_g5354</name>
</gene>
<evidence type="ECO:0000313" key="5">
    <source>
        <dbReference type="EMBL" id="GMI47872.1"/>
    </source>
</evidence>
<keyword evidence="4" id="KW-0342">GTP-binding</keyword>
<evidence type="ECO:0000313" key="6">
    <source>
        <dbReference type="Proteomes" id="UP001165065"/>
    </source>
</evidence>
<evidence type="ECO:0000256" key="3">
    <source>
        <dbReference type="ARBA" id="ARBA00022741"/>
    </source>
</evidence>
<keyword evidence="6" id="KW-1185">Reference proteome</keyword>
<organism evidence="5 6">
    <name type="scientific">Triparma columacea</name>
    <dbReference type="NCBI Taxonomy" id="722753"/>
    <lineage>
        <taxon>Eukaryota</taxon>
        <taxon>Sar</taxon>
        <taxon>Stramenopiles</taxon>
        <taxon>Ochrophyta</taxon>
        <taxon>Bolidophyceae</taxon>
        <taxon>Parmales</taxon>
        <taxon>Triparmaceae</taxon>
        <taxon>Triparma</taxon>
    </lineage>
</organism>
<dbReference type="AlphaFoldDB" id="A0A9W7GLG4"/>
<dbReference type="InterPro" id="IPR023123">
    <property type="entry name" value="Tubulin_C"/>
</dbReference>
<protein>
    <submittedName>
        <fullName evidence="5">Uncharacterized protein</fullName>
    </submittedName>
</protein>
<comment type="caution">
    <text evidence="5">The sequence shown here is derived from an EMBL/GenBank/DDBJ whole genome shotgun (WGS) entry which is preliminary data.</text>
</comment>
<reference evidence="6" key="1">
    <citation type="journal article" date="2023" name="Commun. Biol.">
        <title>Genome analysis of Parmales, the sister group of diatoms, reveals the evolutionary specialization of diatoms from phago-mixotrophs to photoautotrophs.</title>
        <authorList>
            <person name="Ban H."/>
            <person name="Sato S."/>
            <person name="Yoshikawa S."/>
            <person name="Yamada K."/>
            <person name="Nakamura Y."/>
            <person name="Ichinomiya M."/>
            <person name="Sato N."/>
            <person name="Blanc-Mathieu R."/>
            <person name="Endo H."/>
            <person name="Kuwata A."/>
            <person name="Ogata H."/>
        </authorList>
    </citation>
    <scope>NUCLEOTIDE SEQUENCE [LARGE SCALE GENOMIC DNA]</scope>
</reference>
<dbReference type="OrthoDB" id="2588702at2759"/>
<sequence length="146" mass="16546">MDLAKLCSATVPRRDVQGREIWSLNSSIVLRGYACSNDAARDGGREGIWKNLGRGYKWRGDMDYVEWKESRGERMGGDGGKSLSVISLRSDMASSIRSIISTAHSLYSSGAYLHYYEREGVEKDDWAAAFENAWRIVESYEELFQM</sequence>
<evidence type="ECO:0000256" key="2">
    <source>
        <dbReference type="ARBA" id="ARBA00022701"/>
    </source>
</evidence>
<dbReference type="Proteomes" id="UP001165065">
    <property type="component" value="Unassembled WGS sequence"/>
</dbReference>
<evidence type="ECO:0000256" key="4">
    <source>
        <dbReference type="ARBA" id="ARBA00023134"/>
    </source>
</evidence>
<dbReference type="InterPro" id="IPR008280">
    <property type="entry name" value="Tub_FtsZ_C"/>
</dbReference>
<comment type="similarity">
    <text evidence="1">Belongs to the tubulin family.</text>
</comment>
<dbReference type="GO" id="GO:0005874">
    <property type="term" value="C:microtubule"/>
    <property type="evidence" value="ECO:0007669"/>
    <property type="project" value="UniProtKB-KW"/>
</dbReference>
<keyword evidence="2" id="KW-0493">Microtubule</keyword>
<keyword evidence="3" id="KW-0547">Nucleotide-binding</keyword>
<name>A0A9W7GLG4_9STRA</name>
<dbReference type="SUPFAM" id="SSF55307">
    <property type="entry name" value="Tubulin C-terminal domain-like"/>
    <property type="match status" value="1"/>
</dbReference>
<proteinExistence type="inferred from homology"/>
<accession>A0A9W7GLG4</accession>
<evidence type="ECO:0000256" key="1">
    <source>
        <dbReference type="ARBA" id="ARBA00009636"/>
    </source>
</evidence>
<dbReference type="EMBL" id="BRYA01000363">
    <property type="protein sequence ID" value="GMI47872.1"/>
    <property type="molecule type" value="Genomic_DNA"/>
</dbReference>
<dbReference type="Gene3D" id="1.10.287.600">
    <property type="entry name" value="Helix hairpin bin"/>
    <property type="match status" value="1"/>
</dbReference>
<dbReference type="GO" id="GO:0005525">
    <property type="term" value="F:GTP binding"/>
    <property type="evidence" value="ECO:0007669"/>
    <property type="project" value="UniProtKB-KW"/>
</dbReference>